<dbReference type="InterPro" id="IPR039422">
    <property type="entry name" value="MarR/SlyA-like"/>
</dbReference>
<dbReference type="Pfam" id="PF01047">
    <property type="entry name" value="MarR"/>
    <property type="match status" value="1"/>
</dbReference>
<dbReference type="PANTHER" id="PTHR33164:SF57">
    <property type="entry name" value="MARR-FAMILY TRANSCRIPTIONAL REGULATOR"/>
    <property type="match status" value="1"/>
</dbReference>
<gene>
    <name evidence="2" type="ORF">C7440_3474</name>
</gene>
<feature type="domain" description="HTH marR-type" evidence="1">
    <location>
        <begin position="20"/>
        <end position="154"/>
    </location>
</feature>
<dbReference type="PANTHER" id="PTHR33164">
    <property type="entry name" value="TRANSCRIPTIONAL REGULATOR, MARR FAMILY"/>
    <property type="match status" value="1"/>
</dbReference>
<dbReference type="PRINTS" id="PR00598">
    <property type="entry name" value="HTHMARR"/>
</dbReference>
<keyword evidence="2" id="KW-0238">DNA-binding</keyword>
<dbReference type="GO" id="GO:0003677">
    <property type="term" value="F:DNA binding"/>
    <property type="evidence" value="ECO:0007669"/>
    <property type="project" value="UniProtKB-KW"/>
</dbReference>
<dbReference type="AlphaFoldDB" id="A0A2U1CI92"/>
<organism evidence="2 3">
    <name type="scientific">Pusillimonas noertemannii</name>
    <dbReference type="NCBI Taxonomy" id="305977"/>
    <lineage>
        <taxon>Bacteria</taxon>
        <taxon>Pseudomonadati</taxon>
        <taxon>Pseudomonadota</taxon>
        <taxon>Betaproteobacteria</taxon>
        <taxon>Burkholderiales</taxon>
        <taxon>Alcaligenaceae</taxon>
        <taxon>Pusillimonas</taxon>
    </lineage>
</organism>
<dbReference type="GO" id="GO:0006950">
    <property type="term" value="P:response to stress"/>
    <property type="evidence" value="ECO:0007669"/>
    <property type="project" value="TreeGrafter"/>
</dbReference>
<dbReference type="RefSeq" id="WP_051019202.1">
    <property type="nucleotide sequence ID" value="NZ_JACCEX010000007.1"/>
</dbReference>
<protein>
    <submittedName>
        <fullName evidence="2">DNA-binding MarR family transcriptional regulator</fullName>
    </submittedName>
</protein>
<dbReference type="EMBL" id="QEKO01000007">
    <property type="protein sequence ID" value="PVY60680.1"/>
    <property type="molecule type" value="Genomic_DNA"/>
</dbReference>
<dbReference type="Gene3D" id="1.10.10.10">
    <property type="entry name" value="Winged helix-like DNA-binding domain superfamily/Winged helix DNA-binding domain"/>
    <property type="match status" value="1"/>
</dbReference>
<name>A0A2U1CI92_9BURK</name>
<keyword evidence="3" id="KW-1185">Reference proteome</keyword>
<sequence>MPNPKTDPPAVQPQSEHIDQSHLIGSVGYCCLQAYLEIVPNIRKQLAKLQLRPVEYTVLSLINSNPLINQKRLGQTIRVSPPNLATLLDRMQSDGLIDRQRNPNDRRSQILALTPKGQETCRKAENVAAKADITPTLTDAEREQLTRLLIKVFHP</sequence>
<dbReference type="Proteomes" id="UP000246145">
    <property type="component" value="Unassembled WGS sequence"/>
</dbReference>
<dbReference type="OrthoDB" id="117723at2"/>
<evidence type="ECO:0000313" key="2">
    <source>
        <dbReference type="EMBL" id="PVY60680.1"/>
    </source>
</evidence>
<accession>A0A2U1CI92</accession>
<dbReference type="PROSITE" id="PS50995">
    <property type="entry name" value="HTH_MARR_2"/>
    <property type="match status" value="1"/>
</dbReference>
<dbReference type="InterPro" id="IPR036390">
    <property type="entry name" value="WH_DNA-bd_sf"/>
</dbReference>
<proteinExistence type="predicted"/>
<dbReference type="STRING" id="1231391.GCA_000308195_00630"/>
<dbReference type="InterPro" id="IPR036388">
    <property type="entry name" value="WH-like_DNA-bd_sf"/>
</dbReference>
<dbReference type="SMART" id="SM00347">
    <property type="entry name" value="HTH_MARR"/>
    <property type="match status" value="1"/>
</dbReference>
<evidence type="ECO:0000259" key="1">
    <source>
        <dbReference type="PROSITE" id="PS50995"/>
    </source>
</evidence>
<dbReference type="SUPFAM" id="SSF46785">
    <property type="entry name" value="Winged helix' DNA-binding domain"/>
    <property type="match status" value="1"/>
</dbReference>
<evidence type="ECO:0000313" key="3">
    <source>
        <dbReference type="Proteomes" id="UP000246145"/>
    </source>
</evidence>
<dbReference type="InterPro" id="IPR000835">
    <property type="entry name" value="HTH_MarR-typ"/>
</dbReference>
<reference evidence="2 3" key="1">
    <citation type="submission" date="2018-04" db="EMBL/GenBank/DDBJ databases">
        <title>Genomic Encyclopedia of Type Strains, Phase IV (KMG-IV): sequencing the most valuable type-strain genomes for metagenomic binning, comparative biology and taxonomic classification.</title>
        <authorList>
            <person name="Goeker M."/>
        </authorList>
    </citation>
    <scope>NUCLEOTIDE SEQUENCE [LARGE SCALE GENOMIC DNA]</scope>
    <source>
        <strain evidence="2 3">DSM 10065</strain>
    </source>
</reference>
<comment type="caution">
    <text evidence="2">The sequence shown here is derived from an EMBL/GenBank/DDBJ whole genome shotgun (WGS) entry which is preliminary data.</text>
</comment>
<dbReference type="GO" id="GO:0003700">
    <property type="term" value="F:DNA-binding transcription factor activity"/>
    <property type="evidence" value="ECO:0007669"/>
    <property type="project" value="InterPro"/>
</dbReference>